<organism evidence="1 2">
    <name type="scientific">Marasmius crinis-equi</name>
    <dbReference type="NCBI Taxonomy" id="585013"/>
    <lineage>
        <taxon>Eukaryota</taxon>
        <taxon>Fungi</taxon>
        <taxon>Dikarya</taxon>
        <taxon>Basidiomycota</taxon>
        <taxon>Agaricomycotina</taxon>
        <taxon>Agaricomycetes</taxon>
        <taxon>Agaricomycetidae</taxon>
        <taxon>Agaricales</taxon>
        <taxon>Marasmiineae</taxon>
        <taxon>Marasmiaceae</taxon>
        <taxon>Marasmius</taxon>
    </lineage>
</organism>
<dbReference type="SUPFAM" id="SSF47203">
    <property type="entry name" value="Acyl-CoA dehydrogenase C-terminal domain-like"/>
    <property type="match status" value="1"/>
</dbReference>
<dbReference type="PANTHER" id="PTHR10909">
    <property type="entry name" value="ELECTRON TRANSPORT OXIDOREDUCTASE"/>
    <property type="match status" value="1"/>
</dbReference>
<proteinExistence type="predicted"/>
<evidence type="ECO:0000313" key="1">
    <source>
        <dbReference type="EMBL" id="KAL0568288.1"/>
    </source>
</evidence>
<dbReference type="SUPFAM" id="SSF56645">
    <property type="entry name" value="Acyl-CoA dehydrogenase NM domain-like"/>
    <property type="match status" value="1"/>
</dbReference>
<dbReference type="PANTHER" id="PTHR10909:SF382">
    <property type="entry name" value="ACYL-COENZYME A OXIDASE"/>
    <property type="match status" value="1"/>
</dbReference>
<keyword evidence="2" id="KW-1185">Reference proteome</keyword>
<comment type="caution">
    <text evidence="1">The sequence shown here is derived from an EMBL/GenBank/DDBJ whole genome shotgun (WGS) entry which is preliminary data.</text>
</comment>
<dbReference type="InterPro" id="IPR009100">
    <property type="entry name" value="AcylCoA_DH/oxidase_NM_dom_sf"/>
</dbReference>
<sequence>MSNPLNSEYGYDQEILPSNLIKTSHLRARAIAKRYGITPQDTLTCSEKFWNMHLDAVGVEDYSAWALLTIQLNLSAGLVAYFAVQTGSRFLESLAEQIVNFDISAQFLMTEVGHGLDALNLETTVTVQPDGSFDLHTPHRGAEKFMPPTLPDVGVPRIGVVMARLIANGKDQGVHAFLVSLNDGVRMLDGITARALPERCGAPPLGHSLTSFNHVKLSNNALLGPLEPPLHPRIHFLSEIWRIGIGSATLTAMALSILQAGCYIVATYSKRRLVNSPPVPILSFRTQYRPILHGLARSFVLGSFYKHLRTAGGFDTAWENRDNVDHMQLRNAHSTIFKVTTINLSKEITSELVERCGAQGLLACNQIITGETVMNSHTLQLKSVPDVDPYTGLAFELLIGRYSIPPAQNLDHPLALHETDVFSELQTQLVSIMGSSGSSVHRSERSNALILPRANSLVEAIGARMAYEAALADPTIDPKMLKLYAIGCMQRDLAWYVESGVTSRAKVFEEEANTMDELLPRLDELLERTGVEPYIYAKICKEELWGQFADELPVFKAGTKSKL</sequence>
<dbReference type="Gene3D" id="1.20.140.10">
    <property type="entry name" value="Butyryl-CoA Dehydrogenase, subunit A, domain 3"/>
    <property type="match status" value="1"/>
</dbReference>
<dbReference type="InterPro" id="IPR036250">
    <property type="entry name" value="AcylCo_DH-like_C"/>
</dbReference>
<dbReference type="Proteomes" id="UP001465976">
    <property type="component" value="Unassembled WGS sequence"/>
</dbReference>
<gene>
    <name evidence="1" type="ORF">V5O48_013699</name>
</gene>
<dbReference type="Gene3D" id="2.40.110.10">
    <property type="entry name" value="Butyryl-CoA Dehydrogenase, subunit A, domain 2"/>
    <property type="match status" value="1"/>
</dbReference>
<evidence type="ECO:0008006" key="3">
    <source>
        <dbReference type="Google" id="ProtNLM"/>
    </source>
</evidence>
<dbReference type="EMBL" id="JBAHYK010001372">
    <property type="protein sequence ID" value="KAL0568288.1"/>
    <property type="molecule type" value="Genomic_DNA"/>
</dbReference>
<protein>
    <recommendedName>
        <fullName evidence="3">Acyl-CoA oxidase</fullName>
    </recommendedName>
</protein>
<reference evidence="1 2" key="1">
    <citation type="submission" date="2024-02" db="EMBL/GenBank/DDBJ databases">
        <title>A draft genome for the cacao thread blight pathogen Marasmius crinis-equi.</title>
        <authorList>
            <person name="Cohen S.P."/>
            <person name="Baruah I.K."/>
            <person name="Amoako-Attah I."/>
            <person name="Bukari Y."/>
            <person name="Meinhardt L.W."/>
            <person name="Bailey B.A."/>
        </authorList>
    </citation>
    <scope>NUCLEOTIDE SEQUENCE [LARGE SCALE GENOMIC DNA]</scope>
    <source>
        <strain evidence="1 2">GH-76</strain>
    </source>
</reference>
<dbReference type="InterPro" id="IPR046373">
    <property type="entry name" value="Acyl-CoA_Oxase/DH_mid-dom_sf"/>
</dbReference>
<name>A0ABR3EZD2_9AGAR</name>
<accession>A0ABR3EZD2</accession>
<evidence type="ECO:0000313" key="2">
    <source>
        <dbReference type="Proteomes" id="UP001465976"/>
    </source>
</evidence>
<dbReference type="InterPro" id="IPR012258">
    <property type="entry name" value="Acyl-CoA_oxidase"/>
</dbReference>